<feature type="domain" description="FAD dependent oxidoreductase" evidence="2">
    <location>
        <begin position="6"/>
        <end position="70"/>
    </location>
</feature>
<dbReference type="InterPro" id="IPR050407">
    <property type="entry name" value="Geranylgeranyl_reductase"/>
</dbReference>
<gene>
    <name evidence="3" type="ORF">B0A89_14425</name>
</gene>
<dbReference type="OrthoDB" id="9799983at2"/>
<accession>A0A1W6D1Q0</accession>
<evidence type="ECO:0000259" key="2">
    <source>
        <dbReference type="Pfam" id="PF01266"/>
    </source>
</evidence>
<dbReference type="InterPro" id="IPR036188">
    <property type="entry name" value="FAD/NAD-bd_sf"/>
</dbReference>
<keyword evidence="3" id="KW-0614">Plasmid</keyword>
<keyword evidence="1" id="KW-0560">Oxidoreductase</keyword>
<dbReference type="SUPFAM" id="SSF51905">
    <property type="entry name" value="FAD/NAD(P)-binding domain"/>
    <property type="match status" value="1"/>
</dbReference>
<name>A0A1W6D1Q0_9RHOB</name>
<dbReference type="KEGG" id="pcon:B0A89_14425"/>
<dbReference type="Gene3D" id="3.50.50.60">
    <property type="entry name" value="FAD/NAD(P)-binding domain"/>
    <property type="match status" value="1"/>
</dbReference>
<dbReference type="PANTHER" id="PTHR42685:SF22">
    <property type="entry name" value="CONDITIONED MEDIUM FACTOR RECEPTOR 1"/>
    <property type="match status" value="1"/>
</dbReference>
<dbReference type="AlphaFoldDB" id="A0A1W6D1Q0"/>
<protein>
    <recommendedName>
        <fullName evidence="2">FAD dependent oxidoreductase domain-containing protein</fullName>
    </recommendedName>
</protein>
<evidence type="ECO:0000256" key="1">
    <source>
        <dbReference type="ARBA" id="ARBA00023002"/>
    </source>
</evidence>
<dbReference type="Pfam" id="PF01266">
    <property type="entry name" value="DAO"/>
    <property type="match status" value="1"/>
</dbReference>
<geneLocation type="plasmid" evidence="3 4">
    <name>unnamed</name>
</geneLocation>
<sequence>MSERVDLVVVGGGPAGAVSAWLAARDGQRVVLIDPGEAPSRIEGTSPRLAAWLQREMVPDIGAILTRAARRSIWSGTAHEGNREWLVARPALDGRLREAAVAAGARLIADTAAPAAGGARLGAGGLIEAPLVLDARGRRGGRRGAIRRGPPTVSIGAWLEGAAETAPQTLVMPFDEGWAWLACPGGGKSWLQITLAAAGPMAAAPAERLSRCLALCADRLPPGSRLAAAPMVIRESAPVLSALPDDLSVLPVGDAAAAMDPLSGHGMFWAVSGALAAAAIRRTLAARPDGGGKDLARRFLEQRMGALFLRQARIGRDFIRAETGRSALPFWRARGSFPDDEPAHPPAGPITTRRQVIVDRGQLSECEVLVSPRSPAGVAWFGGLPAAELWRAHAGGKGPADLLRGFGPGAAGFAAWLETEMAAPA</sequence>
<dbReference type="InterPro" id="IPR006076">
    <property type="entry name" value="FAD-dep_OxRdtase"/>
</dbReference>
<organism evidence="3 4">
    <name type="scientific">Paracoccus contaminans</name>
    <dbReference type="NCBI Taxonomy" id="1945662"/>
    <lineage>
        <taxon>Bacteria</taxon>
        <taxon>Pseudomonadati</taxon>
        <taxon>Pseudomonadota</taxon>
        <taxon>Alphaproteobacteria</taxon>
        <taxon>Rhodobacterales</taxon>
        <taxon>Paracoccaceae</taxon>
        <taxon>Paracoccus</taxon>
    </lineage>
</organism>
<keyword evidence="4" id="KW-1185">Reference proteome</keyword>
<dbReference type="GO" id="GO:0016491">
    <property type="term" value="F:oxidoreductase activity"/>
    <property type="evidence" value="ECO:0007669"/>
    <property type="project" value="UniProtKB-KW"/>
</dbReference>
<dbReference type="RefSeq" id="WP_085379030.1">
    <property type="nucleotide sequence ID" value="NZ_CP020613.1"/>
</dbReference>
<dbReference type="PANTHER" id="PTHR42685">
    <property type="entry name" value="GERANYLGERANYL DIPHOSPHATE REDUCTASE"/>
    <property type="match status" value="1"/>
</dbReference>
<evidence type="ECO:0000313" key="4">
    <source>
        <dbReference type="Proteomes" id="UP000193017"/>
    </source>
</evidence>
<reference evidence="3 4" key="1">
    <citation type="submission" date="2017-03" db="EMBL/GenBank/DDBJ databases">
        <title>Genome sequence of Paracoccus contaminans isolated from a water microcosm.</title>
        <authorList>
            <person name="Aurass P."/>
            <person name="Karste S."/>
            <person name="Trost E."/>
            <person name="Glaeser S.P."/>
            <person name="Kaempfer P."/>
            <person name="Flieger A."/>
        </authorList>
    </citation>
    <scope>NUCLEOTIDE SEQUENCE [LARGE SCALE GENOMIC DNA]</scope>
    <source>
        <strain evidence="4">RKI 16-01929T\LMG 29738T\CCM 8701T\CIP 111112T</strain>
        <plasmid evidence="4">Plasmid unnamed</plasmid>
    </source>
</reference>
<evidence type="ECO:0000313" key="3">
    <source>
        <dbReference type="EMBL" id="ARJ71016.1"/>
    </source>
</evidence>
<proteinExistence type="predicted"/>
<dbReference type="Proteomes" id="UP000193017">
    <property type="component" value="Plasmid unnamed"/>
</dbReference>
<dbReference type="EMBL" id="CP020613">
    <property type="protein sequence ID" value="ARJ71016.1"/>
    <property type="molecule type" value="Genomic_DNA"/>
</dbReference>